<evidence type="ECO:0000313" key="1">
    <source>
        <dbReference type="EMBL" id="KAI9918585.1"/>
    </source>
</evidence>
<sequence>MTTQSFAKFKNSIDRKDKTSAFVNNDDFKKYKEKGDKEEYECSYLQHYTRVESNAVDTKKTMGYLTSFAFKRRPAQVVKVLVAASVLVDEKNDEWGSVSTKHGLLLKDDNEIVLYKTHLSVVNKKYFWPNMTKYIQCYVKTCEICQCNKSRQLIHSDEFNYWVF</sequence>
<comment type="caution">
    <text evidence="1">The sequence shown here is derived from an EMBL/GenBank/DDBJ whole genome shotgun (WGS) entry which is preliminary data.</text>
</comment>
<keyword evidence="2" id="KW-1185">Reference proteome</keyword>
<reference evidence="1 2" key="1">
    <citation type="journal article" date="2022" name="bioRxiv">
        <title>The genome of the oomycete Peronosclerospora sorghi, a cosmopolitan pathogen of maize and sorghum, is inflated with dispersed pseudogenes.</title>
        <authorList>
            <person name="Fletcher K."/>
            <person name="Martin F."/>
            <person name="Isakeit T."/>
            <person name="Cavanaugh K."/>
            <person name="Magill C."/>
            <person name="Michelmore R."/>
        </authorList>
    </citation>
    <scope>NUCLEOTIDE SEQUENCE [LARGE SCALE GENOMIC DNA]</scope>
    <source>
        <strain evidence="1">P6</strain>
    </source>
</reference>
<protein>
    <submittedName>
        <fullName evidence="1">Uncharacterized protein</fullName>
    </submittedName>
</protein>
<accession>A0ACC0WIU6</accession>
<organism evidence="1 2">
    <name type="scientific">Peronosclerospora sorghi</name>
    <dbReference type="NCBI Taxonomy" id="230839"/>
    <lineage>
        <taxon>Eukaryota</taxon>
        <taxon>Sar</taxon>
        <taxon>Stramenopiles</taxon>
        <taxon>Oomycota</taxon>
        <taxon>Peronosporomycetes</taxon>
        <taxon>Peronosporales</taxon>
        <taxon>Peronosporaceae</taxon>
        <taxon>Peronosclerospora</taxon>
    </lineage>
</organism>
<dbReference type="Proteomes" id="UP001163321">
    <property type="component" value="Chromosome 12"/>
</dbReference>
<evidence type="ECO:0000313" key="2">
    <source>
        <dbReference type="Proteomes" id="UP001163321"/>
    </source>
</evidence>
<gene>
    <name evidence="1" type="ORF">PsorP6_011569</name>
</gene>
<dbReference type="EMBL" id="CM047591">
    <property type="protein sequence ID" value="KAI9918585.1"/>
    <property type="molecule type" value="Genomic_DNA"/>
</dbReference>
<name>A0ACC0WIU6_9STRA</name>
<proteinExistence type="predicted"/>